<keyword evidence="5" id="KW-1185">Reference proteome</keyword>
<protein>
    <submittedName>
        <fullName evidence="4">Helicase, SNF2/RAD54 family</fullName>
    </submittedName>
</protein>
<dbReference type="GO" id="GO:0005524">
    <property type="term" value="F:ATP binding"/>
    <property type="evidence" value="ECO:0007669"/>
    <property type="project" value="InterPro"/>
</dbReference>
<dbReference type="InterPro" id="IPR038718">
    <property type="entry name" value="SNF2-like_sf"/>
</dbReference>
<dbReference type="Proteomes" id="UP000234789">
    <property type="component" value="Unassembled WGS sequence"/>
</dbReference>
<feature type="domain" description="Helicase ATP-binding" evidence="2">
    <location>
        <begin position="471"/>
        <end position="632"/>
    </location>
</feature>
<dbReference type="PANTHER" id="PTHR45629">
    <property type="entry name" value="SNF2/RAD54 FAMILY MEMBER"/>
    <property type="match status" value="1"/>
</dbReference>
<dbReference type="Pfam" id="PF00176">
    <property type="entry name" value="SNF2-rel_dom"/>
    <property type="match status" value="1"/>
</dbReference>
<feature type="domain" description="Helicase C-terminal" evidence="3">
    <location>
        <begin position="752"/>
        <end position="910"/>
    </location>
</feature>
<keyword evidence="1" id="KW-0378">Hydrolase</keyword>
<dbReference type="CDD" id="cd18793">
    <property type="entry name" value="SF2_C_SNF"/>
    <property type="match status" value="1"/>
</dbReference>
<organism evidence="4 5">
    <name type="scientific">Paenibacillus pasadenensis</name>
    <dbReference type="NCBI Taxonomy" id="217090"/>
    <lineage>
        <taxon>Bacteria</taxon>
        <taxon>Bacillati</taxon>
        <taxon>Bacillota</taxon>
        <taxon>Bacilli</taxon>
        <taxon>Bacillales</taxon>
        <taxon>Paenibacillaceae</taxon>
        <taxon>Paenibacillus</taxon>
    </lineage>
</organism>
<keyword evidence="4" id="KW-0547">Nucleotide-binding</keyword>
<dbReference type="EMBL" id="NFEZ01000004">
    <property type="protein sequence ID" value="PLT43938.1"/>
    <property type="molecule type" value="Genomic_DNA"/>
</dbReference>
<dbReference type="PANTHER" id="PTHR45629:SF7">
    <property type="entry name" value="DNA EXCISION REPAIR PROTEIN ERCC-6-RELATED"/>
    <property type="match status" value="1"/>
</dbReference>
<evidence type="ECO:0000313" key="4">
    <source>
        <dbReference type="EMBL" id="PLT43938.1"/>
    </source>
</evidence>
<dbReference type="PROSITE" id="PS51194">
    <property type="entry name" value="HELICASE_CTER"/>
    <property type="match status" value="1"/>
</dbReference>
<dbReference type="InterPro" id="IPR001650">
    <property type="entry name" value="Helicase_C-like"/>
</dbReference>
<dbReference type="Gene3D" id="3.40.50.300">
    <property type="entry name" value="P-loop containing nucleotide triphosphate hydrolases"/>
    <property type="match status" value="1"/>
</dbReference>
<dbReference type="InterPro" id="IPR049730">
    <property type="entry name" value="SNF2/RAD54-like_C"/>
</dbReference>
<dbReference type="InterPro" id="IPR000330">
    <property type="entry name" value="SNF2_N"/>
</dbReference>
<dbReference type="InterPro" id="IPR014001">
    <property type="entry name" value="Helicase_ATP-bd"/>
</dbReference>
<dbReference type="SUPFAM" id="SSF52540">
    <property type="entry name" value="P-loop containing nucleoside triphosphate hydrolases"/>
    <property type="match status" value="2"/>
</dbReference>
<keyword evidence="4" id="KW-0347">Helicase</keyword>
<dbReference type="RefSeq" id="WP_180968433.1">
    <property type="nucleotide sequence ID" value="NZ_NFEZ01000004.1"/>
</dbReference>
<gene>
    <name evidence="4" type="ORF">B8V81_2369</name>
</gene>
<accession>A0A2N5N0S1</accession>
<dbReference type="InterPro" id="IPR050496">
    <property type="entry name" value="SNF2_RAD54_helicase_repair"/>
</dbReference>
<evidence type="ECO:0000259" key="3">
    <source>
        <dbReference type="PROSITE" id="PS51194"/>
    </source>
</evidence>
<sequence length="922" mass="103770">MGWLSRWNRDKPVEQLKAVHLKHVLTPTAEGLVIHLKQEATGEAVTLPLSLPLAELLKQPELERLELVDALWYDEILEPRAENSYLLPHEALVSAPKEARRILGIPEPVKLSLSLDNDGAVGMPHFKFQPHMDYKSWKNLHRTGKRSGPWLTLPDGQTLLIEPQQTAFLNLIDHPPDAMDAEAIFRYVAEVRREAKRLGIAMSSYIESQDLRIVDRLELEADYDGSRIKLLPMLRGDDETKQELLDKLNDSGKAYASDGHGQKVFVLPGTAANAERIRQLAPIRGADIPRFADNSEAFLPELDQLDLSLFGERVKALGIRVYRAQPYVHAEGQERGWFDFAAGASIFDEAGEALEDMTSQQFSELVEEARESGEEFVDWNGSWVRVPKDAEQFVHAVDQLEQAIQQHPRIDVTKLPYILEIFENISSLEFNKPILDAQAMLADQGALDRTLPPSFQAQLKPFQLDGYIWMKSLYLRNMGGLLADDMGLGKTIQVISMLAYLHEQQMLQPSLIVVPKSLVQNWVGEIERFAPALRYGVLVHNSNDRTKSPDVLRRANIVLVTYNTLTRDQLLLGQVQWQAVVCDEAQAIKNSSTAASKAVKAMPARFRLAMTGTPVENSLMDLWSIMDYVQPGLLGSLHAFKEEFVAKKDATSTHAEAAAEQKLVARLSMVYKRRTKSEELSGQIPSKTIIEERVRLSPEQSDLYRSVLSQVKQKSLPALPAIQQLKAICAHPGLHDPRYEDIGPERLPKLQKTLDLIERIREKGEKVLVFTELQRVQELLRRFIREKHGINPPIINGMTERRQAIVDQFNQSAGFNVMILSPRAAGTGLTITSANHVIHYTRWWNPAVESQATDRVYRIGQTKPVFVYYPIVADEDKTLRSGTVEEIVHALLADKQSLASSVIVSSRNANVDAEVMARAFEA</sequence>
<reference evidence="4 5" key="1">
    <citation type="submission" date="2017-05" db="EMBL/GenBank/DDBJ databases">
        <title>Functional genome analysis of Paenibacillus pasadenensis strain R16: insights on endophytic life style and antifungal activity.</title>
        <authorList>
            <person name="Passera A."/>
            <person name="Marcolungo L."/>
            <person name="Casati P."/>
            <person name="Brasca M."/>
            <person name="Quaglino F."/>
            <person name="Delledonne M."/>
        </authorList>
    </citation>
    <scope>NUCLEOTIDE SEQUENCE [LARGE SCALE GENOMIC DNA]</scope>
    <source>
        <strain evidence="4 5">R16</strain>
    </source>
</reference>
<dbReference type="AlphaFoldDB" id="A0A2N5N0S1"/>
<evidence type="ECO:0000259" key="2">
    <source>
        <dbReference type="PROSITE" id="PS51192"/>
    </source>
</evidence>
<keyword evidence="4" id="KW-0067">ATP-binding</keyword>
<dbReference type="Gene3D" id="3.40.50.10810">
    <property type="entry name" value="Tandem AAA-ATPase domain"/>
    <property type="match status" value="1"/>
</dbReference>
<dbReference type="SMART" id="SM00487">
    <property type="entry name" value="DEXDc"/>
    <property type="match status" value="1"/>
</dbReference>
<proteinExistence type="predicted"/>
<dbReference type="SMART" id="SM00490">
    <property type="entry name" value="HELICc"/>
    <property type="match status" value="1"/>
</dbReference>
<dbReference type="GO" id="GO:0004386">
    <property type="term" value="F:helicase activity"/>
    <property type="evidence" value="ECO:0007669"/>
    <property type="project" value="UniProtKB-KW"/>
</dbReference>
<name>A0A2N5N0S1_9BACL</name>
<evidence type="ECO:0000313" key="5">
    <source>
        <dbReference type="Proteomes" id="UP000234789"/>
    </source>
</evidence>
<comment type="caution">
    <text evidence="4">The sequence shown here is derived from an EMBL/GenBank/DDBJ whole genome shotgun (WGS) entry which is preliminary data.</text>
</comment>
<dbReference type="GO" id="GO:0016787">
    <property type="term" value="F:hydrolase activity"/>
    <property type="evidence" value="ECO:0007669"/>
    <property type="project" value="UniProtKB-KW"/>
</dbReference>
<evidence type="ECO:0000256" key="1">
    <source>
        <dbReference type="ARBA" id="ARBA00022801"/>
    </source>
</evidence>
<dbReference type="PROSITE" id="PS51192">
    <property type="entry name" value="HELICASE_ATP_BIND_1"/>
    <property type="match status" value="1"/>
</dbReference>
<dbReference type="InterPro" id="IPR027417">
    <property type="entry name" value="P-loop_NTPase"/>
</dbReference>
<dbReference type="Pfam" id="PF00271">
    <property type="entry name" value="Helicase_C"/>
    <property type="match status" value="1"/>
</dbReference>